<dbReference type="RefSeq" id="WP_187574117.1">
    <property type="nucleotide sequence ID" value="NZ_CP060731.1"/>
</dbReference>
<organism evidence="2 3">
    <name type="scientific">Pseudoxanthomonas mexicana</name>
    <dbReference type="NCBI Taxonomy" id="128785"/>
    <lineage>
        <taxon>Bacteria</taxon>
        <taxon>Pseudomonadati</taxon>
        <taxon>Pseudomonadota</taxon>
        <taxon>Gammaproteobacteria</taxon>
        <taxon>Lysobacterales</taxon>
        <taxon>Lysobacteraceae</taxon>
        <taxon>Pseudoxanthomonas</taxon>
    </lineage>
</organism>
<feature type="signal peptide" evidence="1">
    <location>
        <begin position="1"/>
        <end position="21"/>
    </location>
</feature>
<dbReference type="GeneID" id="81470347"/>
<dbReference type="EMBL" id="CP060731">
    <property type="protein sequence ID" value="QNN78810.1"/>
    <property type="molecule type" value="Genomic_DNA"/>
</dbReference>
<evidence type="ECO:0000313" key="3">
    <source>
        <dbReference type="Proteomes" id="UP000515838"/>
    </source>
</evidence>
<keyword evidence="1" id="KW-0732">Signal</keyword>
<name>A0A7G9TFD5_PSEMX</name>
<protein>
    <recommendedName>
        <fullName evidence="4">DUF4440 domain-containing protein</fullName>
    </recommendedName>
</protein>
<feature type="chain" id="PRO_5028859726" description="DUF4440 domain-containing protein" evidence="1">
    <location>
        <begin position="22"/>
        <end position="125"/>
    </location>
</feature>
<dbReference type="AlphaFoldDB" id="A0A7G9TFD5"/>
<evidence type="ECO:0000313" key="2">
    <source>
        <dbReference type="EMBL" id="QNN78810.1"/>
    </source>
</evidence>
<proteinExistence type="predicted"/>
<evidence type="ECO:0008006" key="4">
    <source>
        <dbReference type="Google" id="ProtNLM"/>
    </source>
</evidence>
<accession>A0A7G9TFD5</accession>
<dbReference type="Proteomes" id="UP000515838">
    <property type="component" value="Chromosome"/>
</dbReference>
<evidence type="ECO:0000256" key="1">
    <source>
        <dbReference type="SAM" id="SignalP"/>
    </source>
</evidence>
<sequence length="125" mass="13837">MIRVVTALALALVSTLPSARAGDADTEFDAFLARWRAAVAANDVDAVVAMTRLPFLFEGRDHAREGVAREVVPALLTVEVRHCLRTAAPLREDDRYVLSCAPYQFYQGRVDGEWRWVEFAADGEG</sequence>
<reference evidence="2 3" key="1">
    <citation type="submission" date="2020-08" db="EMBL/GenBank/DDBJ databases">
        <title>Streptomycin Non-resistant strain, P. mexicana.</title>
        <authorList>
            <person name="Ganesh-Kumar S."/>
            <person name="Zhe T."/>
            <person name="Yu Z."/>
            <person name="Min Y."/>
        </authorList>
    </citation>
    <scope>NUCLEOTIDE SEQUENCE [LARGE SCALE GENOMIC DNA]</scope>
    <source>
        <strain evidence="2 3">GTZY2</strain>
    </source>
</reference>
<gene>
    <name evidence="2" type="ORF">IAE60_05170</name>
</gene>